<dbReference type="RefSeq" id="WP_188320269.1">
    <property type="nucleotide sequence ID" value="NZ_CP060203.1"/>
</dbReference>
<organism evidence="1 2">
    <name type="scientific">Chryseobacterium manosquense</name>
    <dbReference type="NCBI Taxonomy" id="2754694"/>
    <lineage>
        <taxon>Bacteria</taxon>
        <taxon>Pseudomonadati</taxon>
        <taxon>Bacteroidota</taxon>
        <taxon>Flavobacteriia</taxon>
        <taxon>Flavobacteriales</taxon>
        <taxon>Weeksellaceae</taxon>
        <taxon>Chryseobacterium group</taxon>
        <taxon>Chryseobacterium</taxon>
    </lineage>
</organism>
<protein>
    <submittedName>
        <fullName evidence="1">Uncharacterized protein</fullName>
    </submittedName>
</protein>
<name>A0A7H1DT36_9FLAO</name>
<dbReference type="Proteomes" id="UP000516438">
    <property type="component" value="Chromosome"/>
</dbReference>
<evidence type="ECO:0000313" key="2">
    <source>
        <dbReference type="Proteomes" id="UP000516438"/>
    </source>
</evidence>
<gene>
    <name evidence="1" type="ORF">H0S70_06945</name>
</gene>
<dbReference type="EMBL" id="CP060203">
    <property type="protein sequence ID" value="QNS40144.1"/>
    <property type="molecule type" value="Genomic_DNA"/>
</dbReference>
<keyword evidence="2" id="KW-1185">Reference proteome</keyword>
<dbReference type="AlphaFoldDB" id="A0A7H1DT36"/>
<accession>A0A7H1DT36</accession>
<evidence type="ECO:0000313" key="1">
    <source>
        <dbReference type="EMBL" id="QNS40144.1"/>
    </source>
</evidence>
<sequence length="112" mass="12539">MKNYKEIFTECNSSLTCGISSAIIDHDSDNPKRMSDNVSLVIEGYDGEEETSSVVILSKENTINLAITLLKYAQKLNIVISDVECVTSAVKGDDLYTEKNIPIREIFKLYQL</sequence>
<dbReference type="KEGG" id="cmaq:H0S70_06945"/>
<reference evidence="1 2" key="1">
    <citation type="submission" date="2020-07" db="EMBL/GenBank/DDBJ databases">
        <title>Complete genome and description of Chryseobacterium manosquense strain Marseille-Q2069 sp. nov.</title>
        <authorList>
            <person name="Boxberger M."/>
        </authorList>
    </citation>
    <scope>NUCLEOTIDE SEQUENCE [LARGE SCALE GENOMIC DNA]</scope>
    <source>
        <strain evidence="1 2">Marseille-Q2069</strain>
    </source>
</reference>
<proteinExistence type="predicted"/>